<evidence type="ECO:0000313" key="2">
    <source>
        <dbReference type="Proteomes" id="UP000178168"/>
    </source>
</evidence>
<sequence length="206" mass="22972">MDSVSILFGGALRVKLMRLFLMNPEAVFSTADIASRARAESRAVRKELPALLKAGLIGKAMTVVETPSRTKGGKSKKTRVPGFRFDPSFKEAAHLRNLLAPTNAVQSDDVVKRFRDAGKLKLVVLAGFFIGDETSRADLLVVGDQLKLPILERSLRVLESEIGKELSYAFFDTKDFLYRLDVSDKFIRDVLDYPHEKALNRMGEVL</sequence>
<reference evidence="1 2" key="1">
    <citation type="journal article" date="2016" name="Nat. Commun.">
        <title>Thousands of microbial genomes shed light on interconnected biogeochemical processes in an aquifer system.</title>
        <authorList>
            <person name="Anantharaman K."/>
            <person name="Brown C.T."/>
            <person name="Hug L.A."/>
            <person name="Sharon I."/>
            <person name="Castelle C.J."/>
            <person name="Probst A.J."/>
            <person name="Thomas B.C."/>
            <person name="Singh A."/>
            <person name="Wilkins M.J."/>
            <person name="Karaoz U."/>
            <person name="Brodie E.L."/>
            <person name="Williams K.H."/>
            <person name="Hubbard S.S."/>
            <person name="Banfield J.F."/>
        </authorList>
    </citation>
    <scope>NUCLEOTIDE SEQUENCE [LARGE SCALE GENOMIC DNA]</scope>
</reference>
<dbReference type="EMBL" id="MHUZ01000030">
    <property type="protein sequence ID" value="OHA85135.1"/>
    <property type="molecule type" value="Genomic_DNA"/>
</dbReference>
<proteinExistence type="predicted"/>
<evidence type="ECO:0008006" key="3">
    <source>
        <dbReference type="Google" id="ProtNLM"/>
    </source>
</evidence>
<dbReference type="Proteomes" id="UP000178168">
    <property type="component" value="Unassembled WGS sequence"/>
</dbReference>
<evidence type="ECO:0000313" key="1">
    <source>
        <dbReference type="EMBL" id="OHA85135.1"/>
    </source>
</evidence>
<comment type="caution">
    <text evidence="1">The sequence shown here is derived from an EMBL/GenBank/DDBJ whole genome shotgun (WGS) entry which is preliminary data.</text>
</comment>
<gene>
    <name evidence="1" type="ORF">A2591_04135</name>
</gene>
<dbReference type="AlphaFoldDB" id="A0A1G2SJ99"/>
<protein>
    <recommendedName>
        <fullName evidence="3">Transcriptional regulator</fullName>
    </recommendedName>
</protein>
<name>A0A1G2SJ99_9BACT</name>
<organism evidence="1 2">
    <name type="scientific">Candidatus Yonathbacteria bacterium RIFOXYD1_FULL_52_36</name>
    <dbReference type="NCBI Taxonomy" id="1802730"/>
    <lineage>
        <taxon>Bacteria</taxon>
        <taxon>Candidatus Yonathiibacteriota</taxon>
    </lineage>
</organism>
<accession>A0A1G2SJ99</accession>
<dbReference type="STRING" id="1802730.A2591_04135"/>